<feature type="domain" description="DUF4935" evidence="1">
    <location>
        <begin position="5"/>
        <end position="182"/>
    </location>
</feature>
<sequence length="411" mass="45664">MATHIFIDTNVYLNLYHYTKDDIAVFDTLYGLLHKEEIVLHLPDQVVDEWRRNRETKLSIAAKDFAKTALADIPRHMHTLQMAQAYLEAAAKAKTARDHLIAEATAKARTFQLDVDITLDFLFGAGRIYEHDDEIFAKGKLRAERGNPPGKPGSFGDQYNWEMLLANVPAVDLYVVTKDGDYVSALDGKDERGMPYPNSFLKTEWFDKKNGANLYVFDSVKSLLAHYNKTLAKPAAPEAVVEVQQAVAQPEPAKPAVEAIPAEPPKEVANAIEAAPAAQPKTESTTTDVTTFFEPTYAPLTPEQEAAKEQAIQELAESGSFATTHEAIAALKEFQDSFKTEEVERLFEAALSNSQVGWIITDSDVNSFYTRLFSRHLSQVDTGLIDNMIELLGLVADDEDKDPFADGHDLL</sequence>
<dbReference type="Pfam" id="PF16289">
    <property type="entry name" value="PIN_12"/>
    <property type="match status" value="1"/>
</dbReference>
<protein>
    <recommendedName>
        <fullName evidence="1">DUF4935 domain-containing protein</fullName>
    </recommendedName>
</protein>
<dbReference type="Proteomes" id="UP000269271">
    <property type="component" value="Unassembled WGS sequence"/>
</dbReference>
<accession>A0A3N8QQM0</accession>
<dbReference type="AlphaFoldDB" id="A0A3N8QQM0"/>
<evidence type="ECO:0000313" key="3">
    <source>
        <dbReference type="Proteomes" id="UP000269271"/>
    </source>
</evidence>
<reference evidence="2 3" key="1">
    <citation type="submission" date="2018-08" db="EMBL/GenBank/DDBJ databases">
        <title>Comparative analysis of Burkholderia isolates from Puerto Rico.</title>
        <authorList>
            <person name="Hall C."/>
            <person name="Sahl J."/>
            <person name="Wagner D."/>
        </authorList>
    </citation>
    <scope>NUCLEOTIDE SEQUENCE [LARGE SCALE GENOMIC DNA]</scope>
    <source>
        <strain evidence="2 3">Bp9001</strain>
    </source>
</reference>
<comment type="caution">
    <text evidence="2">The sequence shown here is derived from an EMBL/GenBank/DDBJ whole genome shotgun (WGS) entry which is preliminary data.</text>
</comment>
<proteinExistence type="predicted"/>
<dbReference type="EMBL" id="QTQX01000013">
    <property type="protein sequence ID" value="RQT26104.1"/>
    <property type="molecule type" value="Genomic_DNA"/>
</dbReference>
<evidence type="ECO:0000313" key="2">
    <source>
        <dbReference type="EMBL" id="RQT26104.1"/>
    </source>
</evidence>
<name>A0A3N8QQM0_9BURK</name>
<organism evidence="2 3">
    <name type="scientific">Burkholderia contaminans</name>
    <dbReference type="NCBI Taxonomy" id="488447"/>
    <lineage>
        <taxon>Bacteria</taxon>
        <taxon>Pseudomonadati</taxon>
        <taxon>Pseudomonadota</taxon>
        <taxon>Betaproteobacteria</taxon>
        <taxon>Burkholderiales</taxon>
        <taxon>Burkholderiaceae</taxon>
        <taxon>Burkholderia</taxon>
        <taxon>Burkholderia cepacia complex</taxon>
    </lineage>
</organism>
<dbReference type="RefSeq" id="WP_124618569.1">
    <property type="nucleotide sequence ID" value="NZ_QTQX01000013.1"/>
</dbReference>
<gene>
    <name evidence="2" type="ORF">DF037_20660</name>
</gene>
<dbReference type="InterPro" id="IPR032557">
    <property type="entry name" value="DUF4935"/>
</dbReference>
<evidence type="ECO:0000259" key="1">
    <source>
        <dbReference type="Pfam" id="PF16289"/>
    </source>
</evidence>